<dbReference type="PANTHER" id="PTHR30115">
    <property type="entry name" value="NITROGEN REGULATORY PROTEIN P-II"/>
    <property type="match status" value="1"/>
</dbReference>
<organism evidence="3 4">
    <name type="scientific">Pelotomaculum isophthalicicum JI</name>
    <dbReference type="NCBI Taxonomy" id="947010"/>
    <lineage>
        <taxon>Bacteria</taxon>
        <taxon>Bacillati</taxon>
        <taxon>Bacillota</taxon>
        <taxon>Clostridia</taxon>
        <taxon>Eubacteriales</taxon>
        <taxon>Desulfotomaculaceae</taxon>
        <taxon>Pelotomaculum</taxon>
    </lineage>
</organism>
<keyword evidence="4" id="KW-1185">Reference proteome</keyword>
<reference evidence="3" key="1">
    <citation type="submission" date="2022-02" db="EMBL/GenBank/DDBJ databases">
        <authorList>
            <person name="Leng L."/>
        </authorList>
    </citation>
    <scope>NUCLEOTIDE SEQUENCE</scope>
    <source>
        <strain evidence="3">JI</strain>
    </source>
</reference>
<accession>A0A9X4H4W8</accession>
<comment type="caution">
    <text evidence="3">The sequence shown here is derived from an EMBL/GenBank/DDBJ whole genome shotgun (WGS) entry which is preliminary data.</text>
</comment>
<dbReference type="Gene3D" id="3.30.70.120">
    <property type="match status" value="1"/>
</dbReference>
<dbReference type="GO" id="GO:0030234">
    <property type="term" value="F:enzyme regulator activity"/>
    <property type="evidence" value="ECO:0007669"/>
    <property type="project" value="InterPro"/>
</dbReference>
<dbReference type="Proteomes" id="UP001154312">
    <property type="component" value="Unassembled WGS sequence"/>
</dbReference>
<dbReference type="InterPro" id="IPR011322">
    <property type="entry name" value="N-reg_PII-like_a/b"/>
</dbReference>
<dbReference type="SMART" id="SM00938">
    <property type="entry name" value="P-II"/>
    <property type="match status" value="1"/>
</dbReference>
<evidence type="ECO:0000256" key="2">
    <source>
        <dbReference type="RuleBase" id="RU003936"/>
    </source>
</evidence>
<dbReference type="GO" id="GO:0005829">
    <property type="term" value="C:cytosol"/>
    <property type="evidence" value="ECO:0007669"/>
    <property type="project" value="TreeGrafter"/>
</dbReference>
<dbReference type="GO" id="GO:0005524">
    <property type="term" value="F:ATP binding"/>
    <property type="evidence" value="ECO:0007669"/>
    <property type="project" value="TreeGrafter"/>
</dbReference>
<dbReference type="PROSITE" id="PS51343">
    <property type="entry name" value="PII_GLNB_DOM"/>
    <property type="match status" value="1"/>
</dbReference>
<evidence type="ECO:0000256" key="1">
    <source>
        <dbReference type="PIRSR" id="PIRSR602187-50"/>
    </source>
</evidence>
<dbReference type="SUPFAM" id="SSF54913">
    <property type="entry name" value="GlnB-like"/>
    <property type="match status" value="1"/>
</dbReference>
<dbReference type="EMBL" id="JAKOAV010000008">
    <property type="protein sequence ID" value="MDF9407967.1"/>
    <property type="molecule type" value="Genomic_DNA"/>
</dbReference>
<dbReference type="InterPro" id="IPR017918">
    <property type="entry name" value="N-reg_PII_CS"/>
</dbReference>
<sequence length="112" mass="12322">MKKIEAIIRPEKLEEVKDALGKYNIQGLTVSQVVGCGLQKGRVGVYRGNEYSINLLPKIKLEIVISDYQVEDVVDIIKEAAYTGAIGDGKIFILPVENAFRIRTGESGQDAL</sequence>
<dbReference type="AlphaFoldDB" id="A0A9X4H4W8"/>
<dbReference type="RefSeq" id="WP_277443223.1">
    <property type="nucleotide sequence ID" value="NZ_JAKOAV010000008.1"/>
</dbReference>
<evidence type="ECO:0000313" key="3">
    <source>
        <dbReference type="EMBL" id="MDF9407967.1"/>
    </source>
</evidence>
<protein>
    <submittedName>
        <fullName evidence="3">P-II family nitrogen regulator</fullName>
    </submittedName>
</protein>
<evidence type="ECO:0000313" key="4">
    <source>
        <dbReference type="Proteomes" id="UP001154312"/>
    </source>
</evidence>
<name>A0A9X4H4W8_9FIRM</name>
<dbReference type="Pfam" id="PF00543">
    <property type="entry name" value="P-II"/>
    <property type="match status" value="1"/>
</dbReference>
<dbReference type="InterPro" id="IPR002187">
    <property type="entry name" value="N-reg_PII"/>
</dbReference>
<dbReference type="PRINTS" id="PR00340">
    <property type="entry name" value="PIIGLNB"/>
</dbReference>
<feature type="modified residue" description="O-UMP-tyrosine" evidence="1">
    <location>
        <position position="51"/>
    </location>
</feature>
<keyword evidence="1" id="KW-0597">Phosphoprotein</keyword>
<dbReference type="InterPro" id="IPR015867">
    <property type="entry name" value="N-reg_PII/ATP_PRibTrfase_C"/>
</dbReference>
<dbReference type="PANTHER" id="PTHR30115:SF11">
    <property type="entry name" value="NITROGEN REGULATORY PROTEIN P-II HOMOLOG"/>
    <property type="match status" value="1"/>
</dbReference>
<proteinExistence type="inferred from homology"/>
<gene>
    <name evidence="3" type="ORF">L7E55_06270</name>
</gene>
<dbReference type="PROSITE" id="PS00638">
    <property type="entry name" value="PII_GLNB_CTER"/>
    <property type="match status" value="1"/>
</dbReference>
<comment type="similarity">
    <text evidence="2">Belongs to the P(II) protein family.</text>
</comment>
<dbReference type="GO" id="GO:0006808">
    <property type="term" value="P:regulation of nitrogen utilization"/>
    <property type="evidence" value="ECO:0007669"/>
    <property type="project" value="InterPro"/>
</dbReference>